<dbReference type="InterPro" id="IPR036641">
    <property type="entry name" value="HPT_dom_sf"/>
</dbReference>
<dbReference type="EMBL" id="MDTU01000001">
    <property type="protein sequence ID" value="ODN42014.1"/>
    <property type="molecule type" value="Genomic_DNA"/>
</dbReference>
<dbReference type="Proteomes" id="UP000094329">
    <property type="component" value="Unassembled WGS sequence"/>
</dbReference>
<feature type="modified residue" description="Phosphohistidine" evidence="2">
    <location>
        <position position="47"/>
    </location>
</feature>
<evidence type="ECO:0000313" key="4">
    <source>
        <dbReference type="EMBL" id="ODN42014.1"/>
    </source>
</evidence>
<keyword evidence="5" id="KW-1185">Reference proteome</keyword>
<reference evidence="4 5" key="1">
    <citation type="submission" date="2016-08" db="EMBL/GenBank/DDBJ databases">
        <title>Draft genome sequence of Candidatus Piscirickettsia litoralis, from seawater.</title>
        <authorList>
            <person name="Wan X."/>
            <person name="Lee A.J."/>
            <person name="Hou S."/>
            <person name="Donachie S.P."/>
        </authorList>
    </citation>
    <scope>NUCLEOTIDE SEQUENCE [LARGE SCALE GENOMIC DNA]</scope>
    <source>
        <strain evidence="4 5">Y2</strain>
    </source>
</reference>
<accession>A0ABX3A7E6</accession>
<dbReference type="Gene3D" id="1.20.120.160">
    <property type="entry name" value="HPT domain"/>
    <property type="match status" value="1"/>
</dbReference>
<keyword evidence="1" id="KW-0902">Two-component regulatory system</keyword>
<proteinExistence type="predicted"/>
<evidence type="ECO:0000259" key="3">
    <source>
        <dbReference type="PROSITE" id="PS50894"/>
    </source>
</evidence>
<dbReference type="SMART" id="SM00073">
    <property type="entry name" value="HPT"/>
    <property type="match status" value="1"/>
</dbReference>
<dbReference type="PANTHER" id="PTHR43395:SF1">
    <property type="entry name" value="CHEMOTAXIS PROTEIN CHEA"/>
    <property type="match status" value="1"/>
</dbReference>
<comment type="caution">
    <text evidence="4">The sequence shown here is derived from an EMBL/GenBank/DDBJ whole genome shotgun (WGS) entry which is preliminary data.</text>
</comment>
<keyword evidence="2" id="KW-0597">Phosphoprotein</keyword>
<dbReference type="SUPFAM" id="SSF47226">
    <property type="entry name" value="Histidine-containing phosphotransfer domain, HPT domain"/>
    <property type="match status" value="1"/>
</dbReference>
<organism evidence="4 5">
    <name type="scientific">Piscirickettsia litoralis</name>
    <dbReference type="NCBI Taxonomy" id="1891921"/>
    <lineage>
        <taxon>Bacteria</taxon>
        <taxon>Pseudomonadati</taxon>
        <taxon>Pseudomonadota</taxon>
        <taxon>Gammaproteobacteria</taxon>
        <taxon>Thiotrichales</taxon>
        <taxon>Piscirickettsiaceae</taxon>
        <taxon>Piscirickettsia</taxon>
    </lineage>
</organism>
<dbReference type="InterPro" id="IPR008207">
    <property type="entry name" value="Sig_transdc_His_kin_Hpt_dom"/>
</dbReference>
<name>A0ABX3A7E6_9GAMM</name>
<dbReference type="InterPro" id="IPR051315">
    <property type="entry name" value="Bact_Chemotaxis_CheA"/>
</dbReference>
<evidence type="ECO:0000256" key="1">
    <source>
        <dbReference type="ARBA" id="ARBA00023012"/>
    </source>
</evidence>
<dbReference type="Pfam" id="PF01627">
    <property type="entry name" value="Hpt"/>
    <property type="match status" value="1"/>
</dbReference>
<dbReference type="PANTHER" id="PTHR43395">
    <property type="entry name" value="SENSOR HISTIDINE KINASE CHEA"/>
    <property type="match status" value="1"/>
</dbReference>
<protein>
    <submittedName>
        <fullName evidence="4">Histidine phosphotransferase</fullName>
    </submittedName>
</protein>
<sequence length="130" mass="14409">MNLDKSDLHYFIEECNSLIKQLENGVQQLAVPADSSEAVNAFFRSMHTLKGNARIVGSTTLEELCVAIEDVLEKFRQGRVTPDDRIIKLMSLSVDELKKLLNQLYSLKAAGSANPKILAALRFVSQKGNS</sequence>
<gene>
    <name evidence="4" type="ORF">BGC07_02375</name>
</gene>
<dbReference type="PROSITE" id="PS50894">
    <property type="entry name" value="HPT"/>
    <property type="match status" value="1"/>
</dbReference>
<evidence type="ECO:0000256" key="2">
    <source>
        <dbReference type="PROSITE-ProRule" id="PRU00110"/>
    </source>
</evidence>
<feature type="domain" description="HPt" evidence="3">
    <location>
        <begin position="1"/>
        <end position="104"/>
    </location>
</feature>
<dbReference type="RefSeq" id="WP_069311814.1">
    <property type="nucleotide sequence ID" value="NZ_MDTU01000001.1"/>
</dbReference>
<evidence type="ECO:0000313" key="5">
    <source>
        <dbReference type="Proteomes" id="UP000094329"/>
    </source>
</evidence>